<dbReference type="Proteomes" id="UP000318758">
    <property type="component" value="Chromosome"/>
</dbReference>
<accession>A0ABX5WTP9</accession>
<protein>
    <submittedName>
        <fullName evidence="1">Uncharacterized protein</fullName>
    </submittedName>
</protein>
<gene>
    <name evidence="1" type="ORF">FGA12_12725</name>
</gene>
<dbReference type="EMBL" id="CP041153">
    <property type="protein sequence ID" value="QDF75939.1"/>
    <property type="molecule type" value="Genomic_DNA"/>
</dbReference>
<organism evidence="1 2">
    <name type="scientific">Shewanella marisflavi</name>
    <dbReference type="NCBI Taxonomy" id="260364"/>
    <lineage>
        <taxon>Bacteria</taxon>
        <taxon>Pseudomonadati</taxon>
        <taxon>Pseudomonadota</taxon>
        <taxon>Gammaproteobacteria</taxon>
        <taxon>Alteromonadales</taxon>
        <taxon>Shewanellaceae</taxon>
        <taxon>Shewanella</taxon>
    </lineage>
</organism>
<name>A0ABX5WTP9_9GAMM</name>
<evidence type="ECO:0000313" key="2">
    <source>
        <dbReference type="Proteomes" id="UP000318758"/>
    </source>
</evidence>
<evidence type="ECO:0000313" key="1">
    <source>
        <dbReference type="EMBL" id="QDF75939.1"/>
    </source>
</evidence>
<sequence length="71" mass="7764">MTELFNANLNIISQRWPDIKSLQQVSITALDAAFVAGQNQTISVNSTYLGCRLNRMYPSPTSICISIGCLA</sequence>
<proteinExistence type="predicted"/>
<keyword evidence="2" id="KW-1185">Reference proteome</keyword>
<reference evidence="1 2" key="1">
    <citation type="submission" date="2019-06" db="EMBL/GenBank/DDBJ databases">
        <title>Complete genome of Shewanella marisflavi ECSMB14101, a mussel settlement-inducing bacterium isolated from East China Sea.</title>
        <authorList>
            <person name="Yang J."/>
            <person name="Liang X."/>
            <person name="Chang R."/>
            <person name="Peng L."/>
        </authorList>
    </citation>
    <scope>NUCLEOTIDE SEQUENCE [LARGE SCALE GENOMIC DNA]</scope>
    <source>
        <strain evidence="1 2">ECSMB14101</strain>
    </source>
</reference>